<dbReference type="RefSeq" id="XP_024720052.1">
    <property type="nucleotide sequence ID" value="XM_024867566.1"/>
</dbReference>
<feature type="compositionally biased region" description="Basic and acidic residues" evidence="1">
    <location>
        <begin position="191"/>
        <end position="200"/>
    </location>
</feature>
<feature type="compositionally biased region" description="Polar residues" evidence="1">
    <location>
        <begin position="709"/>
        <end position="729"/>
    </location>
</feature>
<feature type="compositionally biased region" description="Polar residues" evidence="1">
    <location>
        <begin position="680"/>
        <end position="693"/>
    </location>
</feature>
<keyword evidence="3" id="KW-1185">Reference proteome</keyword>
<protein>
    <submittedName>
        <fullName evidence="2">Uncharacterized protein</fullName>
    </submittedName>
</protein>
<dbReference type="OrthoDB" id="3558512at2759"/>
<evidence type="ECO:0000313" key="2">
    <source>
        <dbReference type="EMBL" id="PSS16544.1"/>
    </source>
</evidence>
<sequence length="780" mass="89167">MAEILNVSDLVVHLHSNIDAIHSAIQSLTDTSFHDAEISQDEEREARFQREQQEREEVLKEENRKMERERQDRERGVIESAEIEMERLEQKMENRVDEGKRILRELDEKRKQINRQIDEILNTQSVFPKVQFKSRTKAGGLASQNVSGMNSANGPPNQKRSSNSQTSEGETPAPGGFPLDPVQQAATEPTDESRREDPMLDRLWSMKTYRESGRHRDDPMINRLWAATRYRDDPMLDRLWKATRYREDPMLDRLWAFIRYRDDSMLDRLWNGEKYVSETYCEPASNDPMISRLWNGEKYGSQVYLHTATVVDTMIDRLWNGERYTEEFRAPASEKIQRTILSQDDPTLSRLSNWDRYRDDPMLSRLWNGDKYGSELRRSSSDDPMINRLWNGDRYESKSHTSELHAPNLVPEVPLTPVNKLHLQFPKNASTSEISHLGLEELPNTSGDTNNPFEDKEYEFEDARDSFGDSNLSSMPASYVAARSGQYPDPGLPTTAKATSGLLDYSQDDETDSIQLPQRHSGLFTSIVDAFRADIPLASQFRRSQVYTSVPADDDFDSYGQRPLDYYTPMGRYAHFEEPLPENPYQDYESERGLPLRIDSTVRTYPHSDVDSSPATPSNGPSSPFQEIVHEPAIQESWSPPREELQEHRELKPQASPPRRDFNTYHPQSYPSYIPPKSNLAHQSTEESPASLRSSHDGTSPSPLPTLPRSTFGSRSNHTMTQSPSSLFQKTRGLFESITTKPPSSLPRPALLDGEEIVPRSLDSDPKPPSPAFALPALAR</sequence>
<dbReference type="GeneID" id="36575647"/>
<feature type="region of interest" description="Disordered" evidence="1">
    <location>
        <begin position="38"/>
        <end position="73"/>
    </location>
</feature>
<feature type="compositionally biased region" description="Polar residues" evidence="1">
    <location>
        <begin position="142"/>
        <end position="169"/>
    </location>
</feature>
<dbReference type="Proteomes" id="UP000241818">
    <property type="component" value="Unassembled WGS sequence"/>
</dbReference>
<accession>A0A2T3AZG4</accession>
<feature type="region of interest" description="Disordered" evidence="1">
    <location>
        <begin position="137"/>
        <end position="200"/>
    </location>
</feature>
<dbReference type="STRING" id="857342.A0A2T3AZG4"/>
<feature type="region of interest" description="Disordered" evidence="1">
    <location>
        <begin position="639"/>
        <end position="780"/>
    </location>
</feature>
<evidence type="ECO:0000313" key="3">
    <source>
        <dbReference type="Proteomes" id="UP000241818"/>
    </source>
</evidence>
<evidence type="ECO:0000256" key="1">
    <source>
        <dbReference type="SAM" id="MobiDB-lite"/>
    </source>
</evidence>
<organism evidence="2 3">
    <name type="scientific">Amorphotheca resinae ATCC 22711</name>
    <dbReference type="NCBI Taxonomy" id="857342"/>
    <lineage>
        <taxon>Eukaryota</taxon>
        <taxon>Fungi</taxon>
        <taxon>Dikarya</taxon>
        <taxon>Ascomycota</taxon>
        <taxon>Pezizomycotina</taxon>
        <taxon>Leotiomycetes</taxon>
        <taxon>Helotiales</taxon>
        <taxon>Amorphothecaceae</taxon>
        <taxon>Amorphotheca</taxon>
    </lineage>
</organism>
<feature type="compositionally biased region" description="Polar residues" evidence="1">
    <location>
        <begin position="611"/>
        <end position="625"/>
    </location>
</feature>
<dbReference type="InParanoid" id="A0A2T3AZG4"/>
<name>A0A2T3AZG4_AMORE</name>
<feature type="compositionally biased region" description="Basic and acidic residues" evidence="1">
    <location>
        <begin position="44"/>
        <end position="73"/>
    </location>
</feature>
<feature type="compositionally biased region" description="Basic and acidic residues" evidence="1">
    <location>
        <begin position="641"/>
        <end position="663"/>
    </location>
</feature>
<dbReference type="AlphaFoldDB" id="A0A2T3AZG4"/>
<reference evidence="2 3" key="1">
    <citation type="journal article" date="2018" name="New Phytol.">
        <title>Comparative genomics and transcriptomics depict ericoid mycorrhizal fungi as versatile saprotrophs and plant mutualists.</title>
        <authorList>
            <person name="Martino E."/>
            <person name="Morin E."/>
            <person name="Grelet G.A."/>
            <person name="Kuo A."/>
            <person name="Kohler A."/>
            <person name="Daghino S."/>
            <person name="Barry K.W."/>
            <person name="Cichocki N."/>
            <person name="Clum A."/>
            <person name="Dockter R.B."/>
            <person name="Hainaut M."/>
            <person name="Kuo R.C."/>
            <person name="LaButti K."/>
            <person name="Lindahl B.D."/>
            <person name="Lindquist E.A."/>
            <person name="Lipzen A."/>
            <person name="Khouja H.R."/>
            <person name="Magnuson J."/>
            <person name="Murat C."/>
            <person name="Ohm R.A."/>
            <person name="Singer S.W."/>
            <person name="Spatafora J.W."/>
            <person name="Wang M."/>
            <person name="Veneault-Fourrey C."/>
            <person name="Henrissat B."/>
            <person name="Grigoriev I.V."/>
            <person name="Martin F.M."/>
            <person name="Perotto S."/>
        </authorList>
    </citation>
    <scope>NUCLEOTIDE SEQUENCE [LARGE SCALE GENOMIC DNA]</scope>
    <source>
        <strain evidence="2 3">ATCC 22711</strain>
    </source>
</reference>
<proteinExistence type="predicted"/>
<feature type="region of interest" description="Disordered" evidence="1">
    <location>
        <begin position="604"/>
        <end position="626"/>
    </location>
</feature>
<dbReference type="EMBL" id="KZ679012">
    <property type="protein sequence ID" value="PSS16544.1"/>
    <property type="molecule type" value="Genomic_DNA"/>
</dbReference>
<gene>
    <name evidence="2" type="ORF">M430DRAFT_42559</name>
</gene>